<dbReference type="EMBL" id="QJSX01000005">
    <property type="protein sequence ID" value="PYE54386.1"/>
    <property type="molecule type" value="Genomic_DNA"/>
</dbReference>
<dbReference type="Proteomes" id="UP000248326">
    <property type="component" value="Unassembled WGS sequence"/>
</dbReference>
<evidence type="ECO:0000256" key="1">
    <source>
        <dbReference type="SAM" id="MobiDB-lite"/>
    </source>
</evidence>
<reference evidence="4 5" key="1">
    <citation type="submission" date="2018-06" db="EMBL/GenBank/DDBJ databases">
        <title>Genomic Encyclopedia of Type Strains, Phase IV (KMG-IV): sequencing the most valuable type-strain genomes for metagenomic binning, comparative biology and taxonomic classification.</title>
        <authorList>
            <person name="Goeker M."/>
        </authorList>
    </citation>
    <scope>NUCLEOTIDE SEQUENCE [LARGE SCALE GENOMIC DNA]</scope>
    <source>
        <strain evidence="4 5">DSM 18048</strain>
    </source>
</reference>
<keyword evidence="5" id="KW-1185">Reference proteome</keyword>
<feature type="signal peptide" evidence="2">
    <location>
        <begin position="1"/>
        <end position="19"/>
    </location>
</feature>
<dbReference type="Pfam" id="PF03640">
    <property type="entry name" value="Lipoprotein_15"/>
    <property type="match status" value="2"/>
</dbReference>
<dbReference type="PANTHER" id="PTHR39335:SF1">
    <property type="entry name" value="BLL4220 PROTEIN"/>
    <property type="match status" value="1"/>
</dbReference>
<dbReference type="InterPro" id="IPR005297">
    <property type="entry name" value="Lipoprotein_repeat"/>
</dbReference>
<dbReference type="Pfam" id="PF06525">
    <property type="entry name" value="SoxE"/>
    <property type="match status" value="1"/>
</dbReference>
<evidence type="ECO:0000259" key="3">
    <source>
        <dbReference type="Pfam" id="PF06525"/>
    </source>
</evidence>
<dbReference type="GO" id="GO:0043448">
    <property type="term" value="P:alkane catabolic process"/>
    <property type="evidence" value="ECO:0007669"/>
    <property type="project" value="TreeGrafter"/>
</dbReference>
<protein>
    <submittedName>
        <fullName evidence="4">Secreted repeat protein with Y-X4-D motif</fullName>
    </submittedName>
</protein>
<feature type="region of interest" description="Disordered" evidence="1">
    <location>
        <begin position="135"/>
        <end position="156"/>
    </location>
</feature>
<dbReference type="AlphaFoldDB" id="A0A318SJC4"/>
<organism evidence="4 5">
    <name type="scientific">Deinococcus yavapaiensis KR-236</name>
    <dbReference type="NCBI Taxonomy" id="694435"/>
    <lineage>
        <taxon>Bacteria</taxon>
        <taxon>Thermotogati</taxon>
        <taxon>Deinococcota</taxon>
        <taxon>Deinococci</taxon>
        <taxon>Deinococcales</taxon>
        <taxon>Deinococcaceae</taxon>
        <taxon>Deinococcus</taxon>
    </lineage>
</organism>
<dbReference type="SUPFAM" id="SSF49503">
    <property type="entry name" value="Cupredoxins"/>
    <property type="match status" value="1"/>
</dbReference>
<sequence>MLKFAMVGLLLATSVVAQQARLRLDVREDSKLGAFLTGADGKTLYIFTRDSLGTSNCYDACAENWPPVLASQLPTLPGGAQGRLTLIERKDKTRQVAYNGQPLYYWKRDRKAGDTLGQALNDVWYVAKVGRTAPTATSVEQSGNPSAASGPTAAQSAVKYPPGDSMWVTNAPKNRAAVLTVKAGSPTINDGFNYNGVTDGEKGFVVPQGWRVVINFRNMGDTFHTAIVVDAPKSGELKDQYPVTAAAFPGAGKRVLVHGQGTGEFDATLDFVANKPGVYLILCGRLNHALNGQYVRLVVDPNASVAEWKSFKN</sequence>
<evidence type="ECO:0000256" key="2">
    <source>
        <dbReference type="SAM" id="SignalP"/>
    </source>
</evidence>
<feature type="chain" id="PRO_5016397696" evidence="2">
    <location>
        <begin position="20"/>
        <end position="313"/>
    </location>
</feature>
<evidence type="ECO:0000313" key="4">
    <source>
        <dbReference type="EMBL" id="PYE54386.1"/>
    </source>
</evidence>
<proteinExistence type="predicted"/>
<dbReference type="OrthoDB" id="9800666at2"/>
<evidence type="ECO:0000313" key="5">
    <source>
        <dbReference type="Proteomes" id="UP000248326"/>
    </source>
</evidence>
<dbReference type="InterPro" id="IPR049544">
    <property type="entry name" value="SoxE-like_C"/>
</dbReference>
<name>A0A318SJC4_9DEIO</name>
<dbReference type="RefSeq" id="WP_110886182.1">
    <property type="nucleotide sequence ID" value="NZ_QJSX01000005.1"/>
</dbReference>
<dbReference type="InterPro" id="IPR008972">
    <property type="entry name" value="Cupredoxin"/>
</dbReference>
<accession>A0A318SJC4</accession>
<keyword evidence="2" id="KW-0732">Signal</keyword>
<feature type="domain" description="Sulfocyanin-like C-terminal" evidence="3">
    <location>
        <begin position="171"/>
        <end position="305"/>
    </location>
</feature>
<comment type="caution">
    <text evidence="4">The sequence shown here is derived from an EMBL/GenBank/DDBJ whole genome shotgun (WGS) entry which is preliminary data.</text>
</comment>
<dbReference type="Gene3D" id="2.60.40.420">
    <property type="entry name" value="Cupredoxins - blue copper proteins"/>
    <property type="match status" value="1"/>
</dbReference>
<dbReference type="PANTHER" id="PTHR39335">
    <property type="entry name" value="BLL4220 PROTEIN"/>
    <property type="match status" value="1"/>
</dbReference>
<feature type="compositionally biased region" description="Polar residues" evidence="1">
    <location>
        <begin position="135"/>
        <end position="155"/>
    </location>
</feature>
<gene>
    <name evidence="4" type="ORF">DES52_10523</name>
</gene>